<feature type="transmembrane region" description="Helical" evidence="1">
    <location>
        <begin position="126"/>
        <end position="149"/>
    </location>
</feature>
<dbReference type="AlphaFoldDB" id="A0A0Q9YN20"/>
<dbReference type="EMBL" id="LKAJ02000001">
    <property type="protein sequence ID" value="MCS5710857.1"/>
    <property type="molecule type" value="Genomic_DNA"/>
</dbReference>
<keyword evidence="1" id="KW-0812">Transmembrane</keyword>
<keyword evidence="1" id="KW-1133">Transmembrane helix</keyword>
<dbReference type="EMBL" id="LKAJ01000005">
    <property type="protein sequence ID" value="KRG21289.1"/>
    <property type="molecule type" value="Genomic_DNA"/>
</dbReference>
<keyword evidence="1" id="KW-0472">Membrane</keyword>
<evidence type="ECO:0000313" key="3">
    <source>
        <dbReference type="EMBL" id="MCS5710857.1"/>
    </source>
</evidence>
<reference evidence="3" key="2">
    <citation type="journal article" date="2016" name="Genome Announc.">
        <title>Draft Genome Sequences of Two Novel Amoeba-Resistant Intranuclear Bacteria, 'Candidatus Berkiella cookevillensis' and 'Candidatus Berkiella aquae'.</title>
        <authorList>
            <person name="Mehari Y.T."/>
            <person name="Arivett B.A."/>
            <person name="Farone A.L."/>
            <person name="Gunderson J.H."/>
            <person name="Farone M.B."/>
        </authorList>
    </citation>
    <scope>NUCLEOTIDE SEQUENCE</scope>
    <source>
        <strain evidence="3">HT99</strain>
    </source>
</reference>
<evidence type="ECO:0000256" key="1">
    <source>
        <dbReference type="SAM" id="Phobius"/>
    </source>
</evidence>
<keyword evidence="4" id="KW-1185">Reference proteome</keyword>
<comment type="caution">
    <text evidence="2">The sequence shown here is derived from an EMBL/GenBank/DDBJ whole genome shotgun (WGS) entry which is preliminary data.</text>
</comment>
<name>A0A0Q9YN20_9GAMM</name>
<dbReference type="PATRIC" id="fig|1590043.3.peg.1495"/>
<dbReference type="Proteomes" id="UP000051497">
    <property type="component" value="Unassembled WGS sequence"/>
</dbReference>
<gene>
    <name evidence="3" type="ORF">HT99x_005405</name>
    <name evidence="2" type="ORF">HT99x_01465</name>
</gene>
<feature type="transmembrane region" description="Helical" evidence="1">
    <location>
        <begin position="48"/>
        <end position="74"/>
    </location>
</feature>
<dbReference type="OrthoDB" id="9786302at2"/>
<proteinExistence type="predicted"/>
<reference evidence="3" key="3">
    <citation type="submission" date="2021-06" db="EMBL/GenBank/DDBJ databases">
        <title>Genomic Description and Analysis of Intracellular Bacteria, Candidatus Berkiella cookevillensis and Candidatus Berkiella aquae.</title>
        <authorList>
            <person name="Kidane D.T."/>
            <person name="Mehari Y.T."/>
            <person name="Rice F.C."/>
            <person name="Arivett B.A."/>
            <person name="Farone A.L."/>
            <person name="Berk S.G."/>
            <person name="Farone M.B."/>
        </authorList>
    </citation>
    <scope>NUCLEOTIDE SEQUENCE</scope>
    <source>
        <strain evidence="3">HT99</strain>
    </source>
</reference>
<feature type="transmembrane region" description="Helical" evidence="1">
    <location>
        <begin position="12"/>
        <end position="36"/>
    </location>
</feature>
<evidence type="ECO:0000313" key="2">
    <source>
        <dbReference type="EMBL" id="KRG21289.1"/>
    </source>
</evidence>
<evidence type="ECO:0000313" key="4">
    <source>
        <dbReference type="Proteomes" id="UP000051497"/>
    </source>
</evidence>
<organism evidence="2">
    <name type="scientific">Candidatus Berkiella aquae</name>
    <dbReference type="NCBI Taxonomy" id="295108"/>
    <lineage>
        <taxon>Bacteria</taxon>
        <taxon>Pseudomonadati</taxon>
        <taxon>Pseudomonadota</taxon>
        <taxon>Gammaproteobacteria</taxon>
        <taxon>Candidatus Berkiellales</taxon>
        <taxon>Candidatus Berkiellaceae</taxon>
        <taxon>Candidatus Berkiella</taxon>
    </lineage>
</organism>
<accession>A0A0Q9YN20</accession>
<dbReference type="InterPro" id="IPR018729">
    <property type="entry name" value="DUF2269_transmembrane"/>
</dbReference>
<dbReference type="Pfam" id="PF10027">
    <property type="entry name" value="DUF2269"/>
    <property type="match status" value="1"/>
</dbReference>
<feature type="transmembrane region" description="Helical" evidence="1">
    <location>
        <begin position="80"/>
        <end position="105"/>
    </location>
</feature>
<dbReference type="STRING" id="295108.HT99x_01465"/>
<dbReference type="RefSeq" id="WP_075066094.1">
    <property type="nucleotide sequence ID" value="NZ_LKAJ02000001.1"/>
</dbReference>
<reference evidence="2" key="1">
    <citation type="submission" date="2015-09" db="EMBL/GenBank/DDBJ databases">
        <title>Draft Genome Sequences of Two Novel Amoeba-resistant Intranuclear Bacteria, Candidatus Berkiella cookevillensis and Candidatus Berkiella aquae.</title>
        <authorList>
            <person name="Mehari Y.T."/>
            <person name="Arivett B.A."/>
            <person name="Farone A.L."/>
            <person name="Gunderson J.H."/>
            <person name="Farone M.B."/>
        </authorList>
    </citation>
    <scope>NUCLEOTIDE SEQUENCE [LARGE SCALE GENOMIC DNA]</scope>
    <source>
        <strain evidence="2">HT99</strain>
    </source>
</reference>
<sequence length="161" mass="18669">MEYYLFLKFVHIITATFLFGTGIGTAFFMLMAYLSGNIATIKQTTRHVVLADWIFTTPSVILQPITGIALMWILHYPFNSLWFAIVIGLYIFTGFCWIPVVFIQYQLRNQAATLQDSTILPPRFRYLMFWWIGLGIPAFISVLLIYWLMVSKWGLSDTLFS</sequence>
<protein>
    <submittedName>
        <fullName evidence="3">DUF2269 domain-containing protein</fullName>
    </submittedName>
</protein>